<dbReference type="InterPro" id="IPR012347">
    <property type="entry name" value="Ferritin-like"/>
</dbReference>
<dbReference type="AlphaFoldDB" id="A1R512"/>
<dbReference type="OrthoDB" id="4955429at2"/>
<dbReference type="Gene3D" id="1.20.1260.10">
    <property type="match status" value="1"/>
</dbReference>
<feature type="region of interest" description="Disordered" evidence="1">
    <location>
        <begin position="122"/>
        <end position="146"/>
    </location>
</feature>
<dbReference type="Proteomes" id="UP000000637">
    <property type="component" value="Chromosome"/>
</dbReference>
<feature type="domain" description="DUF4439" evidence="3">
    <location>
        <begin position="240"/>
        <end position="366"/>
    </location>
</feature>
<evidence type="ECO:0000313" key="4">
    <source>
        <dbReference type="EMBL" id="ABM09635.1"/>
    </source>
</evidence>
<feature type="compositionally biased region" description="Low complexity" evidence="1">
    <location>
        <begin position="137"/>
        <end position="146"/>
    </location>
</feature>
<dbReference type="KEGG" id="aau:AAur_1557"/>
<accession>A1R512</accession>
<evidence type="ECO:0000256" key="2">
    <source>
        <dbReference type="SAM" id="Phobius"/>
    </source>
</evidence>
<evidence type="ECO:0000259" key="3">
    <source>
        <dbReference type="Pfam" id="PF14530"/>
    </source>
</evidence>
<name>A1R512_PAEAT</name>
<keyword evidence="2" id="KW-0812">Transmembrane</keyword>
<dbReference type="STRING" id="290340.AAur_1557"/>
<protein>
    <recommendedName>
        <fullName evidence="3">DUF4439 domain-containing protein</fullName>
    </recommendedName>
</protein>
<reference evidence="4 5" key="1">
    <citation type="journal article" date="2006" name="PLoS Genet.">
        <title>Secrets of soil survival revealed by the genome sequence of Arthrobacter aurescens TC1.</title>
        <authorList>
            <person name="Mongodin E.F."/>
            <person name="Shapir N."/>
            <person name="Daugherty S.C."/>
            <person name="DeBoy R.T."/>
            <person name="Emerson J.B."/>
            <person name="Shvartzbeyn A."/>
            <person name="Radune D."/>
            <person name="Vamathevan J."/>
            <person name="Riggs F."/>
            <person name="Grinberg V."/>
            <person name="Khouri H."/>
            <person name="Wackett L.P."/>
            <person name="Nelson K.E."/>
            <person name="Sadowsky M.J."/>
        </authorList>
    </citation>
    <scope>NUCLEOTIDE SEQUENCE [LARGE SCALE GENOMIC DNA]</scope>
    <source>
        <strain evidence="4 5">TC1</strain>
    </source>
</reference>
<evidence type="ECO:0000256" key="1">
    <source>
        <dbReference type="SAM" id="MobiDB-lite"/>
    </source>
</evidence>
<evidence type="ECO:0000313" key="5">
    <source>
        <dbReference type="Proteomes" id="UP000000637"/>
    </source>
</evidence>
<dbReference type="InterPro" id="IPR009078">
    <property type="entry name" value="Ferritin-like_SF"/>
</dbReference>
<dbReference type="SUPFAM" id="SSF47240">
    <property type="entry name" value="Ferritin-like"/>
    <property type="match status" value="1"/>
</dbReference>
<keyword evidence="2" id="KW-1133">Transmembrane helix</keyword>
<dbReference type="EMBL" id="CP000474">
    <property type="protein sequence ID" value="ABM09635.1"/>
    <property type="molecule type" value="Genomic_DNA"/>
</dbReference>
<dbReference type="eggNOG" id="ENOG5033HJF">
    <property type="taxonomic scope" value="Bacteria"/>
</dbReference>
<dbReference type="HOGENOM" id="CLU_697644_0_0_11"/>
<gene>
    <name evidence="4" type="ordered locus">AAur_1557</name>
</gene>
<sequence>MTTSLTIFPGTWCTDFPLHVTPWSVVNGRTSEKRRTPPWGRVLLVAVVALLVAGTGMVLIPRDSGTPPIVPFSETARASALEDTLQLRESAAMQAEAAAPDAEKSTLDNAVTLLTTHAQALLGPNDATPSPRSSGRATAAKTGAAATETSRASFLTGLAGSGQERLDDARKADGGIARMLAAVGSAQLLEAERLAAEWQLPQPQQTAAADAKALAATPLAASCPSVSPTPESTSATTDTALAAVVRSQQEAIYVYQVALKRLDEPNSAAAAKYLPVHEALLQQAESLTSANCADSPASEAGYRLPEQFAKDPAAFLGSVELASLPRFGDLVALSTDETRSWAVDGLLTAARRSAAWGAPLPALPGLMLDAGELPSLPTPTTAPASTGG</sequence>
<dbReference type="InterPro" id="IPR029447">
    <property type="entry name" value="DUF4439"/>
</dbReference>
<feature type="transmembrane region" description="Helical" evidence="2">
    <location>
        <begin position="39"/>
        <end position="60"/>
    </location>
</feature>
<proteinExistence type="predicted"/>
<organism evidence="4 5">
    <name type="scientific">Paenarthrobacter aurescens (strain TC1)</name>
    <dbReference type="NCBI Taxonomy" id="290340"/>
    <lineage>
        <taxon>Bacteria</taxon>
        <taxon>Bacillati</taxon>
        <taxon>Actinomycetota</taxon>
        <taxon>Actinomycetes</taxon>
        <taxon>Micrococcales</taxon>
        <taxon>Micrococcaceae</taxon>
        <taxon>Paenarthrobacter</taxon>
    </lineage>
</organism>
<dbReference type="RefSeq" id="WP_011774269.1">
    <property type="nucleotide sequence ID" value="NC_008711.1"/>
</dbReference>
<keyword evidence="2" id="KW-0472">Membrane</keyword>
<keyword evidence="5" id="KW-1185">Reference proteome</keyword>
<dbReference type="Pfam" id="PF14530">
    <property type="entry name" value="DUF4439"/>
    <property type="match status" value="1"/>
</dbReference>
<feature type="compositionally biased region" description="Polar residues" evidence="1">
    <location>
        <begin position="127"/>
        <end position="136"/>
    </location>
</feature>